<keyword evidence="2" id="KW-1185">Reference proteome</keyword>
<name>A0ACC1RUG0_9APHY</name>
<organism evidence="1 2">
    <name type="scientific">Phlebia brevispora</name>
    <dbReference type="NCBI Taxonomy" id="194682"/>
    <lineage>
        <taxon>Eukaryota</taxon>
        <taxon>Fungi</taxon>
        <taxon>Dikarya</taxon>
        <taxon>Basidiomycota</taxon>
        <taxon>Agaricomycotina</taxon>
        <taxon>Agaricomycetes</taxon>
        <taxon>Polyporales</taxon>
        <taxon>Meruliaceae</taxon>
        <taxon>Phlebia</taxon>
    </lineage>
</organism>
<accession>A0ACC1RUG0</accession>
<dbReference type="Proteomes" id="UP001148662">
    <property type="component" value="Unassembled WGS sequence"/>
</dbReference>
<evidence type="ECO:0000313" key="1">
    <source>
        <dbReference type="EMBL" id="KAJ3524864.1"/>
    </source>
</evidence>
<proteinExistence type="predicted"/>
<gene>
    <name evidence="1" type="ORF">NM688_g8489</name>
</gene>
<sequence length="123" mass="13539">MASTNSSTSSDALNALEVNLRQLHLEENPSQSRAVTIDGNETVAFGLDTCYMVFPEVVYEEEHVSPRVTPGHYHSGTSLIVEEGYSGAQIIHADNAIDFIISSSIMQDVRDFRPRRAPSSQRA</sequence>
<comment type="caution">
    <text evidence="1">The sequence shown here is derived from an EMBL/GenBank/DDBJ whole genome shotgun (WGS) entry which is preliminary data.</text>
</comment>
<reference evidence="1" key="1">
    <citation type="submission" date="2022-07" db="EMBL/GenBank/DDBJ databases">
        <title>Genome Sequence of Phlebia brevispora.</title>
        <authorList>
            <person name="Buettner E."/>
        </authorList>
    </citation>
    <scope>NUCLEOTIDE SEQUENCE</scope>
    <source>
        <strain evidence="1">MPL23</strain>
    </source>
</reference>
<dbReference type="EMBL" id="JANHOG010002297">
    <property type="protein sequence ID" value="KAJ3524864.1"/>
    <property type="molecule type" value="Genomic_DNA"/>
</dbReference>
<protein>
    <submittedName>
        <fullName evidence="1">Uncharacterized protein</fullName>
    </submittedName>
</protein>
<evidence type="ECO:0000313" key="2">
    <source>
        <dbReference type="Proteomes" id="UP001148662"/>
    </source>
</evidence>